<evidence type="ECO:0000313" key="2">
    <source>
        <dbReference type="Proteomes" id="UP000245607"/>
    </source>
</evidence>
<dbReference type="EMBL" id="QFAS01000005">
    <property type="protein sequence ID" value="PWG53069.1"/>
    <property type="molecule type" value="Genomic_DNA"/>
</dbReference>
<organism evidence="1 2">
    <name type="scientific">Ligilactobacillus salivarius</name>
    <dbReference type="NCBI Taxonomy" id="1624"/>
    <lineage>
        <taxon>Bacteria</taxon>
        <taxon>Bacillati</taxon>
        <taxon>Bacillota</taxon>
        <taxon>Bacilli</taxon>
        <taxon>Lactobacillales</taxon>
        <taxon>Lactobacillaceae</taxon>
        <taxon>Ligilactobacillus</taxon>
    </lineage>
</organism>
<proteinExistence type="predicted"/>
<accession>A0A2A2X906</accession>
<evidence type="ECO:0000313" key="1">
    <source>
        <dbReference type="EMBL" id="PWG53069.1"/>
    </source>
</evidence>
<name>A0A2A2X906_9LACO</name>
<protein>
    <submittedName>
        <fullName evidence="1">Uncharacterized protein</fullName>
    </submittedName>
</protein>
<sequence length="320" mass="37122">MVTYKKCYCPRINDYISAEEANHLFIGKDTLGNIIQKKLFSNNEFQCAEDCQLNLTCINIGVDFSNPENSNKIKPYFSNRTGGTHSDSCSRVKKLVAKLSKSHIQTKYYSIHDNLIKLDFSIEEGFLEEKKATKSTSSVTNKLVNSSSKTISSPTNKENLKNKTRLQHISSITRLIDLYEEYKINGLNGINFVNKYNVPINFDDVFYNLDSHTTIDDKKFIYWGLAKCFQKNSDQLVLMFTHRCTYDGITSFLSTILFKDQFIKNRKKTLYTKLEKLANNKQEFLLYYFGNFTQNKNTYINFDYVNNNIPQSITIKNSNY</sequence>
<dbReference type="Proteomes" id="UP000245607">
    <property type="component" value="Unassembled WGS sequence"/>
</dbReference>
<gene>
    <name evidence="1" type="ORF">DB362_03900</name>
</gene>
<comment type="caution">
    <text evidence="1">The sequence shown here is derived from an EMBL/GenBank/DDBJ whole genome shotgun (WGS) entry which is preliminary data.</text>
</comment>
<dbReference type="AlphaFoldDB" id="A0A2A2X906"/>
<reference evidence="1 2" key="1">
    <citation type="submission" date="2018-05" db="EMBL/GenBank/DDBJ databases">
        <title>Lactobacillus salivarius genome sequencing and assembly.</title>
        <authorList>
            <person name="Audisio C."/>
            <person name="Albarracin L."/>
            <person name="Torres M.J."/>
            <person name="Hebert E.M."/>
            <person name="Saavedra L."/>
        </authorList>
    </citation>
    <scope>NUCLEOTIDE SEQUENCE [LARGE SCALE GENOMIC DNA]</scope>
    <source>
        <strain evidence="1 2">A3iob</strain>
    </source>
</reference>
<dbReference type="RefSeq" id="WP_095759317.1">
    <property type="nucleotide sequence ID" value="NZ_CP102519.1"/>
</dbReference>